<proteinExistence type="predicted"/>
<evidence type="ECO:0000313" key="1">
    <source>
        <dbReference type="EMBL" id="ABT16097.1"/>
    </source>
</evidence>
<organism evidence="1 2">
    <name type="scientific">Paramecium bursaria Chlorella virus FR483</name>
    <name type="common">PBCV-FR483</name>
    <dbReference type="NCBI Taxonomy" id="399781"/>
    <lineage>
        <taxon>Viruses</taxon>
        <taxon>Varidnaviria</taxon>
        <taxon>Bamfordvirae</taxon>
        <taxon>Nucleocytoviricota</taxon>
        <taxon>Megaviricetes</taxon>
        <taxon>Algavirales</taxon>
        <taxon>Phycodnaviridae</taxon>
        <taxon>Chlorovirus</taxon>
        <taxon>Chlorovirus conductrix</taxon>
        <taxon>Paramecium bursaria Chlorella virus A1</taxon>
    </lineage>
</organism>
<dbReference type="Proteomes" id="UP000204095">
    <property type="component" value="Segment"/>
</dbReference>
<dbReference type="GeneID" id="5469662"/>
<dbReference type="RefSeq" id="YP_001426444.1">
    <property type="nucleotide sequence ID" value="NC_008603.1"/>
</dbReference>
<sequence>MIVVRVLPRNVKSHSTLTILQRMMVILRLQTGPNSMHHKTSLRCPMICMKLLNTRKSALMVKSTQCGTYVLRVQTTTCT</sequence>
<protein>
    <submittedName>
        <fullName evidence="1">Uncharacterized protein n812R</fullName>
    </submittedName>
</protein>
<evidence type="ECO:0000313" key="2">
    <source>
        <dbReference type="Proteomes" id="UP000204095"/>
    </source>
</evidence>
<dbReference type="EMBL" id="DQ890022">
    <property type="protein sequence ID" value="ABT16097.1"/>
    <property type="molecule type" value="Genomic_DNA"/>
</dbReference>
<accession>A7J8G6</accession>
<gene>
    <name evidence="1" type="primary">n812R</name>
    <name evidence="1" type="ORF">FR483_n812R</name>
</gene>
<organismHost>
    <name type="scientific">Paramecium bursaria</name>
    <dbReference type="NCBI Taxonomy" id="74790"/>
</organismHost>
<name>A7J8G6_PBCVF</name>
<reference evidence="1 2" key="1">
    <citation type="journal article" date="2007" name="Virology">
        <title>Sequence and annotation of the 314-kb MT325 and the 321-kb FR483 viruses that infect Chlorella Pbi.</title>
        <authorList>
            <person name="Fitzgerald L.A."/>
            <person name="Graves M.V."/>
            <person name="Li X."/>
            <person name="Feldblyum T."/>
            <person name="Hartigan J."/>
            <person name="Van Etten J.L."/>
        </authorList>
    </citation>
    <scope>NUCLEOTIDE SEQUENCE [LARGE SCALE GENOMIC DNA]</scope>
    <source>
        <strain evidence="1 2">FR483</strain>
    </source>
</reference>
<dbReference type="KEGG" id="vg:5469662"/>